<proteinExistence type="predicted"/>
<organism evidence="2 3">
    <name type="scientific">Penicillium cosmopolitanum</name>
    <dbReference type="NCBI Taxonomy" id="1131564"/>
    <lineage>
        <taxon>Eukaryota</taxon>
        <taxon>Fungi</taxon>
        <taxon>Dikarya</taxon>
        <taxon>Ascomycota</taxon>
        <taxon>Pezizomycotina</taxon>
        <taxon>Eurotiomycetes</taxon>
        <taxon>Eurotiomycetidae</taxon>
        <taxon>Eurotiales</taxon>
        <taxon>Aspergillaceae</taxon>
        <taxon>Penicillium</taxon>
    </lineage>
</organism>
<feature type="region of interest" description="Disordered" evidence="1">
    <location>
        <begin position="1"/>
        <end position="22"/>
    </location>
</feature>
<gene>
    <name evidence="2" type="ORF">N7509_003970</name>
</gene>
<dbReference type="EMBL" id="JAPZBU010000005">
    <property type="protein sequence ID" value="KAJ5404099.1"/>
    <property type="molecule type" value="Genomic_DNA"/>
</dbReference>
<name>A0A9X0BBZ5_9EURO</name>
<reference evidence="2" key="1">
    <citation type="submission" date="2022-12" db="EMBL/GenBank/DDBJ databases">
        <authorList>
            <person name="Petersen C."/>
        </authorList>
    </citation>
    <scope>NUCLEOTIDE SEQUENCE</scope>
    <source>
        <strain evidence="2">IBT 29677</strain>
    </source>
</reference>
<dbReference type="AlphaFoldDB" id="A0A9X0BBZ5"/>
<reference evidence="2" key="2">
    <citation type="journal article" date="2023" name="IMA Fungus">
        <title>Comparative genomic study of the Penicillium genus elucidates a diverse pangenome and 15 lateral gene transfer events.</title>
        <authorList>
            <person name="Petersen C."/>
            <person name="Sorensen T."/>
            <person name="Nielsen M.R."/>
            <person name="Sondergaard T.E."/>
            <person name="Sorensen J.L."/>
            <person name="Fitzpatrick D.A."/>
            <person name="Frisvad J.C."/>
            <person name="Nielsen K.L."/>
        </authorList>
    </citation>
    <scope>NUCLEOTIDE SEQUENCE</scope>
    <source>
        <strain evidence="2">IBT 29677</strain>
    </source>
</reference>
<protein>
    <submittedName>
        <fullName evidence="2">Uncharacterized protein</fullName>
    </submittedName>
</protein>
<evidence type="ECO:0000256" key="1">
    <source>
        <dbReference type="SAM" id="MobiDB-lite"/>
    </source>
</evidence>
<dbReference type="RefSeq" id="XP_056491341.1">
    <property type="nucleotide sequence ID" value="XM_056628607.1"/>
</dbReference>
<keyword evidence="3" id="KW-1185">Reference proteome</keyword>
<sequence length="70" mass="7725">MRDGEGKRRKKGSDSTLALGGGARTFVSTSNHELVGRAAASEGFEMWRNTRRLSNPMPEIAEEGKWKSVM</sequence>
<dbReference type="GeneID" id="81367587"/>
<evidence type="ECO:0000313" key="2">
    <source>
        <dbReference type="EMBL" id="KAJ5404099.1"/>
    </source>
</evidence>
<evidence type="ECO:0000313" key="3">
    <source>
        <dbReference type="Proteomes" id="UP001147747"/>
    </source>
</evidence>
<dbReference type="Proteomes" id="UP001147747">
    <property type="component" value="Unassembled WGS sequence"/>
</dbReference>
<comment type="caution">
    <text evidence="2">The sequence shown here is derived from an EMBL/GenBank/DDBJ whole genome shotgun (WGS) entry which is preliminary data.</text>
</comment>
<accession>A0A9X0BBZ5</accession>